<dbReference type="AlphaFoldDB" id="A0A4Z2HEM8"/>
<sequence length="296" mass="32073">MPVATEEASVTQDDLEKSTSAFRWFSNGSEQRHGCDDGVGVVDARVREGEQRLAHGHVGTDESALRDRVLVVQDGHPDYPLSRGVAQIFTCVSVRWRDAARPARSELLRYRFMSKVDSSWNTWLREKTVRVFFLRQGFLSSSLFFHSSRSSFLASSVSLSSRMISSPLLLLLCSSSSSSSLTSGSDLRTRSGESLSVPDVGEESLAPSLSITGMGTHVGDVVMNTGGFGLSKRGKLKSPTWERENPPSKANLVAARTGLGLDGLLSQFSRFLMKKGESLAEAHVSCVVSGIAVVVV</sequence>
<feature type="region of interest" description="Disordered" evidence="1">
    <location>
        <begin position="178"/>
        <end position="200"/>
    </location>
</feature>
<gene>
    <name evidence="2" type="ORF">EYF80_026456</name>
</gene>
<protein>
    <submittedName>
        <fullName evidence="2">Uncharacterized protein</fullName>
    </submittedName>
</protein>
<dbReference type="Proteomes" id="UP000314294">
    <property type="component" value="Unassembled WGS sequence"/>
</dbReference>
<name>A0A4Z2HEM8_9TELE</name>
<reference evidence="2 3" key="1">
    <citation type="submission" date="2019-03" db="EMBL/GenBank/DDBJ databases">
        <title>First draft genome of Liparis tanakae, snailfish: a comprehensive survey of snailfish specific genes.</title>
        <authorList>
            <person name="Kim W."/>
            <person name="Song I."/>
            <person name="Jeong J.-H."/>
            <person name="Kim D."/>
            <person name="Kim S."/>
            <person name="Ryu S."/>
            <person name="Song J.Y."/>
            <person name="Lee S.K."/>
        </authorList>
    </citation>
    <scope>NUCLEOTIDE SEQUENCE [LARGE SCALE GENOMIC DNA]</scope>
    <source>
        <tissue evidence="2">Muscle</tissue>
    </source>
</reference>
<organism evidence="2 3">
    <name type="scientific">Liparis tanakae</name>
    <name type="common">Tanaka's snailfish</name>
    <dbReference type="NCBI Taxonomy" id="230148"/>
    <lineage>
        <taxon>Eukaryota</taxon>
        <taxon>Metazoa</taxon>
        <taxon>Chordata</taxon>
        <taxon>Craniata</taxon>
        <taxon>Vertebrata</taxon>
        <taxon>Euteleostomi</taxon>
        <taxon>Actinopterygii</taxon>
        <taxon>Neopterygii</taxon>
        <taxon>Teleostei</taxon>
        <taxon>Neoteleostei</taxon>
        <taxon>Acanthomorphata</taxon>
        <taxon>Eupercaria</taxon>
        <taxon>Perciformes</taxon>
        <taxon>Cottioidei</taxon>
        <taxon>Cottales</taxon>
        <taxon>Liparidae</taxon>
        <taxon>Liparis</taxon>
    </lineage>
</organism>
<accession>A0A4Z2HEM8</accession>
<proteinExistence type="predicted"/>
<evidence type="ECO:0000256" key="1">
    <source>
        <dbReference type="SAM" id="MobiDB-lite"/>
    </source>
</evidence>
<evidence type="ECO:0000313" key="3">
    <source>
        <dbReference type="Proteomes" id="UP000314294"/>
    </source>
</evidence>
<comment type="caution">
    <text evidence="2">The sequence shown here is derived from an EMBL/GenBank/DDBJ whole genome shotgun (WGS) entry which is preliminary data.</text>
</comment>
<evidence type="ECO:0000313" key="2">
    <source>
        <dbReference type="EMBL" id="TNN63354.1"/>
    </source>
</evidence>
<dbReference type="EMBL" id="SRLO01000275">
    <property type="protein sequence ID" value="TNN63354.1"/>
    <property type="molecule type" value="Genomic_DNA"/>
</dbReference>
<keyword evidence="3" id="KW-1185">Reference proteome</keyword>